<feature type="transmembrane region" description="Helical" evidence="1">
    <location>
        <begin position="550"/>
        <end position="569"/>
    </location>
</feature>
<evidence type="ECO:0000313" key="3">
    <source>
        <dbReference type="Proteomes" id="UP001642540"/>
    </source>
</evidence>
<name>A0ABP1S8A0_9HEXA</name>
<reference evidence="2 3" key="1">
    <citation type="submission" date="2024-08" db="EMBL/GenBank/DDBJ databases">
        <authorList>
            <person name="Cucini C."/>
            <person name="Frati F."/>
        </authorList>
    </citation>
    <scope>NUCLEOTIDE SEQUENCE [LARGE SCALE GENOMIC DNA]</scope>
</reference>
<dbReference type="EMBL" id="CAXLJM020000164">
    <property type="protein sequence ID" value="CAL8146796.1"/>
    <property type="molecule type" value="Genomic_DNA"/>
</dbReference>
<dbReference type="Proteomes" id="UP001642540">
    <property type="component" value="Unassembled WGS sequence"/>
</dbReference>
<gene>
    <name evidence="2" type="ORF">ODALV1_LOCUS30937</name>
</gene>
<evidence type="ECO:0000256" key="1">
    <source>
        <dbReference type="SAM" id="Phobius"/>
    </source>
</evidence>
<protein>
    <submittedName>
        <fullName evidence="2">Uncharacterized protein</fullName>
    </submittedName>
</protein>
<feature type="transmembrane region" description="Helical" evidence="1">
    <location>
        <begin position="910"/>
        <end position="932"/>
    </location>
</feature>
<comment type="caution">
    <text evidence="2">The sequence shown here is derived from an EMBL/GenBank/DDBJ whole genome shotgun (WGS) entry which is preliminary data.</text>
</comment>
<feature type="transmembrane region" description="Helical" evidence="1">
    <location>
        <begin position="843"/>
        <end position="863"/>
    </location>
</feature>
<organism evidence="2 3">
    <name type="scientific">Orchesella dallaii</name>
    <dbReference type="NCBI Taxonomy" id="48710"/>
    <lineage>
        <taxon>Eukaryota</taxon>
        <taxon>Metazoa</taxon>
        <taxon>Ecdysozoa</taxon>
        <taxon>Arthropoda</taxon>
        <taxon>Hexapoda</taxon>
        <taxon>Collembola</taxon>
        <taxon>Entomobryomorpha</taxon>
        <taxon>Entomobryoidea</taxon>
        <taxon>Orchesellidae</taxon>
        <taxon>Orchesellinae</taxon>
        <taxon>Orchesella</taxon>
    </lineage>
</organism>
<proteinExistence type="predicted"/>
<keyword evidence="3" id="KW-1185">Reference proteome</keyword>
<evidence type="ECO:0000313" key="2">
    <source>
        <dbReference type="EMBL" id="CAL8146796.1"/>
    </source>
</evidence>
<keyword evidence="1" id="KW-0812">Transmembrane</keyword>
<feature type="transmembrane region" description="Helical" evidence="1">
    <location>
        <begin position="480"/>
        <end position="503"/>
    </location>
</feature>
<keyword evidence="1" id="KW-0472">Membrane</keyword>
<keyword evidence="1" id="KW-1133">Transmembrane helix</keyword>
<sequence>MPIQIACSWKSRYYIDAQNYISKNKKSSPIVKDLKNHISTYDGFKVHSLEGLGEFLQPFQHCLIHMTNFGGVDLPGLAVASIQRKTKLAVCYDTIYAISSSLEIRHNITSARRYRLSCYETITECPLSPLFVDSKCVGLHFRRFVTRIRPWTCEVIVSIYQKQIAESQESSPLDYVKQTENTLSVFEDDVTWLSLNRYVHRLIPSYTPINILITENESPFANIQTLETSNAVGAWFKFSLNNQLKLDWDETRISRDAFFVVITQPLAFTSKHYVVHNISCTFAVQMKLSFGKFEIHLVRGELLLKQLGFDRTRQENKAEINQIFHVGSIINILYDTVFFKYGSAPSREHFLYESFCNSMFLKVVSNSPQKRGELYIVNWVGEWLQILRRFNYTILMDYQYIICNTKSIKLEQLDFVPRFGFEGFVGDSRIIQLEEHIYPIAVPHPLALDDPIRKMGFISCGSSSVLGLPFRELFRVFDSYVWACLFIINSIVMPIILCIVEWLSDQNHITSDPSDASQNGLFSSRMFFQPVIILLEQGGAFTNKHLNTAALRWVAAALILVAIVLSNSYKYDNVYNMMLPRTTTPLWFFEQLLTEKFSIYTRTNFFIFGRRTRNPSDLKNYSGLPCELSGHANFVVDKYSHPYILYSELINIYDFEAIYLDFLNMQLLSPWQKDDSPNNGSDDKVAPKLYRDVFWRLLTNTNLLKFENTLSHESQLDAYDSEQGFLLYLKEFNSKQANHFMQVLNECQNTAFVLPFGNIVNLFANLRRQGNTKVTIGKEVLLERNIGMALHGWISNHLINTLGWIQDFGYWKHVRNIYWENITSISHVTSDYSHQTSPISGNILVIFVTLLCGHSLAAISCIFEIRKQIYVRLFSAVKSIYIDLGKIWSRSPFLNDHTGSRCRKAIRHGFFLIVSLLIVLLFCFCVLEQFLLALPSGTKQN</sequence>
<accession>A0ABP1S8A0</accession>